<feature type="compositionally biased region" description="Low complexity" evidence="5">
    <location>
        <begin position="427"/>
        <end position="439"/>
    </location>
</feature>
<dbReference type="GO" id="GO:0031499">
    <property type="term" value="C:TRAMP complex"/>
    <property type="evidence" value="ECO:0007669"/>
    <property type="project" value="TreeGrafter"/>
</dbReference>
<keyword evidence="4" id="KW-0460">Magnesium</keyword>
<dbReference type="Pfam" id="PF22600">
    <property type="entry name" value="MTPAP-like_central"/>
    <property type="match status" value="1"/>
</dbReference>
<dbReference type="PANTHER" id="PTHR23092">
    <property type="entry name" value="POLY(A) RNA POLYMERASE"/>
    <property type="match status" value="1"/>
</dbReference>
<evidence type="ECO:0000256" key="1">
    <source>
        <dbReference type="ARBA" id="ARBA00008593"/>
    </source>
</evidence>
<dbReference type="GO" id="GO:0003729">
    <property type="term" value="F:mRNA binding"/>
    <property type="evidence" value="ECO:0007669"/>
    <property type="project" value="TreeGrafter"/>
</dbReference>
<dbReference type="EC" id="2.7.7.19" evidence="2"/>
<evidence type="ECO:0000313" key="9">
    <source>
        <dbReference type="Proteomes" id="UP000053201"/>
    </source>
</evidence>
<gene>
    <name evidence="8" type="ORF">SPPG_06247</name>
</gene>
<dbReference type="InterPro" id="IPR002058">
    <property type="entry name" value="PAP_assoc"/>
</dbReference>
<evidence type="ECO:0000256" key="5">
    <source>
        <dbReference type="SAM" id="MobiDB-lite"/>
    </source>
</evidence>
<evidence type="ECO:0000256" key="3">
    <source>
        <dbReference type="ARBA" id="ARBA00022723"/>
    </source>
</evidence>
<feature type="domain" description="PAP-associated" evidence="6">
    <location>
        <begin position="295"/>
        <end position="354"/>
    </location>
</feature>
<evidence type="ECO:0000256" key="4">
    <source>
        <dbReference type="ARBA" id="ARBA00022842"/>
    </source>
</evidence>
<dbReference type="STRING" id="645134.A0A0L0HCV3"/>
<evidence type="ECO:0000313" key="8">
    <source>
        <dbReference type="EMBL" id="KNC98558.1"/>
    </source>
</evidence>
<protein>
    <recommendedName>
        <fullName evidence="2">polynucleotide adenylyltransferase</fullName>
        <ecNumber evidence="2">2.7.7.19</ecNumber>
    </recommendedName>
</protein>
<dbReference type="Gene3D" id="1.10.1410.10">
    <property type="match status" value="1"/>
</dbReference>
<evidence type="ECO:0000256" key="2">
    <source>
        <dbReference type="ARBA" id="ARBA00012388"/>
    </source>
</evidence>
<dbReference type="InParanoid" id="A0A0L0HCV3"/>
<dbReference type="PANTHER" id="PTHR23092:SF15">
    <property type="entry name" value="INACTIVE NON-CANONICAL POLY(A) RNA POLYMERASE PROTEIN TRF4-2-RELATED"/>
    <property type="match status" value="1"/>
</dbReference>
<proteinExistence type="inferred from homology"/>
<dbReference type="eggNOG" id="KOG1906">
    <property type="taxonomic scope" value="Eukaryota"/>
</dbReference>
<name>A0A0L0HCV3_SPIPD</name>
<organism evidence="8 9">
    <name type="scientific">Spizellomyces punctatus (strain DAOM BR117)</name>
    <dbReference type="NCBI Taxonomy" id="645134"/>
    <lineage>
        <taxon>Eukaryota</taxon>
        <taxon>Fungi</taxon>
        <taxon>Fungi incertae sedis</taxon>
        <taxon>Chytridiomycota</taxon>
        <taxon>Chytridiomycota incertae sedis</taxon>
        <taxon>Chytridiomycetes</taxon>
        <taxon>Spizellomycetales</taxon>
        <taxon>Spizellomycetaceae</taxon>
        <taxon>Spizellomyces</taxon>
    </lineage>
</organism>
<dbReference type="EMBL" id="KQ257460">
    <property type="protein sequence ID" value="KNC98558.1"/>
    <property type="molecule type" value="Genomic_DNA"/>
</dbReference>
<keyword evidence="3" id="KW-0479">Metal-binding</keyword>
<evidence type="ECO:0000259" key="7">
    <source>
        <dbReference type="Pfam" id="PF22600"/>
    </source>
</evidence>
<dbReference type="OrthoDB" id="273917at2759"/>
<dbReference type="GO" id="GO:0031123">
    <property type="term" value="P:RNA 3'-end processing"/>
    <property type="evidence" value="ECO:0007669"/>
    <property type="project" value="TreeGrafter"/>
</dbReference>
<dbReference type="InterPro" id="IPR043519">
    <property type="entry name" value="NT_sf"/>
</dbReference>
<feature type="compositionally biased region" description="Basic and acidic residues" evidence="5">
    <location>
        <begin position="454"/>
        <end position="475"/>
    </location>
</feature>
<reference evidence="8 9" key="1">
    <citation type="submission" date="2009-08" db="EMBL/GenBank/DDBJ databases">
        <title>The Genome Sequence of Spizellomyces punctatus strain DAOM BR117.</title>
        <authorList>
            <consortium name="The Broad Institute Genome Sequencing Platform"/>
            <person name="Russ C."/>
            <person name="Cuomo C."/>
            <person name="Shea T."/>
            <person name="Young S.K."/>
            <person name="Zeng Q."/>
            <person name="Koehrsen M."/>
            <person name="Haas B."/>
            <person name="Borodovsky M."/>
            <person name="Guigo R."/>
            <person name="Alvarado L."/>
            <person name="Berlin A."/>
            <person name="Bochicchio J."/>
            <person name="Borenstein D."/>
            <person name="Chapman S."/>
            <person name="Chen Z."/>
            <person name="Engels R."/>
            <person name="Freedman E."/>
            <person name="Gellesch M."/>
            <person name="Goldberg J."/>
            <person name="Griggs A."/>
            <person name="Gujja S."/>
            <person name="Heiman D."/>
            <person name="Hepburn T."/>
            <person name="Howarth C."/>
            <person name="Jen D."/>
            <person name="Larson L."/>
            <person name="Lewis B."/>
            <person name="Mehta T."/>
            <person name="Park D."/>
            <person name="Pearson M."/>
            <person name="Roberts A."/>
            <person name="Saif S."/>
            <person name="Shenoy N."/>
            <person name="Sisk P."/>
            <person name="Stolte C."/>
            <person name="Sykes S."/>
            <person name="Thomson T."/>
            <person name="Walk T."/>
            <person name="White J."/>
            <person name="Yandava C."/>
            <person name="Burger G."/>
            <person name="Gray M.W."/>
            <person name="Holland P.W.H."/>
            <person name="King N."/>
            <person name="Lang F.B.F."/>
            <person name="Roger A.J."/>
            <person name="Ruiz-Trillo I."/>
            <person name="Lander E."/>
            <person name="Nusbaum C."/>
        </authorList>
    </citation>
    <scope>NUCLEOTIDE SEQUENCE [LARGE SCALE GENOMIC DNA]</scope>
    <source>
        <strain evidence="8 9">DAOM BR117</strain>
    </source>
</reference>
<keyword evidence="9" id="KW-1185">Reference proteome</keyword>
<dbReference type="InterPro" id="IPR045862">
    <property type="entry name" value="Trf4-like"/>
</dbReference>
<comment type="similarity">
    <text evidence="1">Belongs to the DNA polymerase type-B-like family.</text>
</comment>
<accession>A0A0L0HCV3</accession>
<dbReference type="SUPFAM" id="SSF81301">
    <property type="entry name" value="Nucleotidyltransferase"/>
    <property type="match status" value="1"/>
</dbReference>
<sequence>MNDASPNARGIAEALAIAKAAGKKRKREAAEEAAGQKHRLRLKAPHGQHQVNIVRYQQQEPTPLWIPPGVHYSGTLEERLTQEILDFVRCMEPTRKEIERRHELVAQYEKLIQTRLRGAMLRIFGSLGTELLLPTSDLDLVISDPNGPKDPGKEQMKKGLAQVASTIKKSGLPRSFAFIKNARIPIFKLTDKETAFDVDISYNNTTGCDAIPAVKGLLNELPSLRPLVFVLKQFLHVRGLNRGDIGGVGGYGLVCWVAGFLRLHSDIFVHRYPRNPAAEASSSSQGPSASSGPGLGVLFLDFLLMFGFLFDYHEQGLDPGNPDGVWLFRKQKRDLKSPANSHLLSIQDPSNRHHDVGKTASKINVVTSHLAAAYDALVEADRKLGGDVQHRTRVSMLGKILNVQSEVLLSRVPPPLNRKASKRARRAAAAAAEAAEASRLPGGSPQGRGPSEPGSERVIADFRPSHKEGKRDRRQVALPRGRPGPSQDNAGYMQETGRARPHGGTRSDDVFGGGMSYGGPSFSGRPPPPMMGPPMRRGPHPIYSPQGPPLRPPYPVYPPPVDYMPEAKRRRGG</sequence>
<dbReference type="VEuPathDB" id="FungiDB:SPPG_06247"/>
<feature type="domain" description="Poly(A) RNA polymerase mitochondrial-like central palm" evidence="7">
    <location>
        <begin position="80"/>
        <end position="208"/>
    </location>
</feature>
<dbReference type="FunCoup" id="A0A0L0HCV3">
    <property type="interactions" value="174"/>
</dbReference>
<feature type="compositionally biased region" description="Pro residues" evidence="5">
    <location>
        <begin position="546"/>
        <end position="562"/>
    </location>
</feature>
<dbReference type="Gene3D" id="3.30.460.10">
    <property type="entry name" value="Beta Polymerase, domain 2"/>
    <property type="match status" value="1"/>
</dbReference>
<dbReference type="GO" id="GO:0005730">
    <property type="term" value="C:nucleolus"/>
    <property type="evidence" value="ECO:0007669"/>
    <property type="project" value="TreeGrafter"/>
</dbReference>
<dbReference type="Proteomes" id="UP000053201">
    <property type="component" value="Unassembled WGS sequence"/>
</dbReference>
<dbReference type="CDD" id="cd05402">
    <property type="entry name" value="NT_PAP_TUTase"/>
    <property type="match status" value="1"/>
</dbReference>
<evidence type="ECO:0000259" key="6">
    <source>
        <dbReference type="Pfam" id="PF03828"/>
    </source>
</evidence>
<dbReference type="InterPro" id="IPR054708">
    <property type="entry name" value="MTPAP-like_central"/>
</dbReference>
<dbReference type="RefSeq" id="XP_016606598.1">
    <property type="nucleotide sequence ID" value="XM_016754456.1"/>
</dbReference>
<feature type="region of interest" description="Disordered" evidence="5">
    <location>
        <begin position="417"/>
        <end position="573"/>
    </location>
</feature>
<dbReference type="Pfam" id="PF03828">
    <property type="entry name" value="PAP_assoc"/>
    <property type="match status" value="1"/>
</dbReference>
<dbReference type="GO" id="GO:0046872">
    <property type="term" value="F:metal ion binding"/>
    <property type="evidence" value="ECO:0007669"/>
    <property type="project" value="UniProtKB-KW"/>
</dbReference>
<dbReference type="GO" id="GO:0043634">
    <property type="term" value="P:polyadenylation-dependent ncRNA catabolic process"/>
    <property type="evidence" value="ECO:0007669"/>
    <property type="project" value="TreeGrafter"/>
</dbReference>
<dbReference type="OMA" id="LCIQDPT"/>
<dbReference type="GO" id="GO:0010605">
    <property type="term" value="P:negative regulation of macromolecule metabolic process"/>
    <property type="evidence" value="ECO:0007669"/>
    <property type="project" value="UniProtKB-ARBA"/>
</dbReference>
<dbReference type="SUPFAM" id="SSF81631">
    <property type="entry name" value="PAP/OAS1 substrate-binding domain"/>
    <property type="match status" value="1"/>
</dbReference>
<dbReference type="GO" id="GO:1990817">
    <property type="term" value="F:poly(A) RNA polymerase activity"/>
    <property type="evidence" value="ECO:0007669"/>
    <property type="project" value="UniProtKB-EC"/>
</dbReference>
<dbReference type="GeneID" id="27689570"/>
<dbReference type="AlphaFoldDB" id="A0A0L0HCV3"/>